<evidence type="ECO:0000313" key="2">
    <source>
        <dbReference type="EMBL" id="GAH69305.1"/>
    </source>
</evidence>
<protein>
    <submittedName>
        <fullName evidence="2">Uncharacterized protein</fullName>
    </submittedName>
</protein>
<keyword evidence="1" id="KW-0812">Transmembrane</keyword>
<feature type="transmembrane region" description="Helical" evidence="1">
    <location>
        <begin position="167"/>
        <end position="189"/>
    </location>
</feature>
<comment type="caution">
    <text evidence="2">The sequence shown here is derived from an EMBL/GenBank/DDBJ whole genome shotgun (WGS) entry which is preliminary data.</text>
</comment>
<proteinExistence type="predicted"/>
<dbReference type="Gene3D" id="2.60.120.260">
    <property type="entry name" value="Galactose-binding domain-like"/>
    <property type="match status" value="1"/>
</dbReference>
<accession>X1IJ66</accession>
<keyword evidence="1" id="KW-1133">Transmembrane helix</keyword>
<feature type="non-terminal residue" evidence="2">
    <location>
        <position position="1"/>
    </location>
</feature>
<dbReference type="AlphaFoldDB" id="X1IJ66"/>
<evidence type="ECO:0000256" key="1">
    <source>
        <dbReference type="SAM" id="Phobius"/>
    </source>
</evidence>
<organism evidence="2">
    <name type="scientific">marine sediment metagenome</name>
    <dbReference type="NCBI Taxonomy" id="412755"/>
    <lineage>
        <taxon>unclassified sequences</taxon>
        <taxon>metagenomes</taxon>
        <taxon>ecological metagenomes</taxon>
    </lineage>
</organism>
<name>X1IJ66_9ZZZZ</name>
<keyword evidence="1" id="KW-0472">Membrane</keyword>
<dbReference type="EMBL" id="BARU01032286">
    <property type="protein sequence ID" value="GAH69305.1"/>
    <property type="molecule type" value="Genomic_DNA"/>
</dbReference>
<sequence>RLLLHNPGFEVLGERGGPKGWTEHSSGGWAVDTDDLYEGKKSMRATVGWSWLWQEVSVRPKRYYTLRSYVRSDIVILEKKDYENTFLTLECLNEKYEIIKRDYGIVNAALWWQPQEGSIYAPGGTTKIRIKLAKRQGEGSVWFDAVELIEKPSYMRFSFLRKALKDIPFFVFYISVYLILLASLLRVILKK</sequence>
<reference evidence="2" key="1">
    <citation type="journal article" date="2014" name="Front. Microbiol.">
        <title>High frequency of phylogenetically diverse reductive dehalogenase-homologous genes in deep subseafloor sedimentary metagenomes.</title>
        <authorList>
            <person name="Kawai M."/>
            <person name="Futagami T."/>
            <person name="Toyoda A."/>
            <person name="Takaki Y."/>
            <person name="Nishi S."/>
            <person name="Hori S."/>
            <person name="Arai W."/>
            <person name="Tsubouchi T."/>
            <person name="Morono Y."/>
            <person name="Uchiyama I."/>
            <person name="Ito T."/>
            <person name="Fujiyama A."/>
            <person name="Inagaki F."/>
            <person name="Takami H."/>
        </authorList>
    </citation>
    <scope>NUCLEOTIDE SEQUENCE</scope>
    <source>
        <strain evidence="2">Expedition CK06-06</strain>
    </source>
</reference>
<gene>
    <name evidence="2" type="ORF">S03H2_50934</name>
</gene>